<comment type="caution">
    <text evidence="1">The sequence shown here is derived from an EMBL/GenBank/DDBJ whole genome shotgun (WGS) entry which is preliminary data.</text>
</comment>
<organism evidence="1 2">
    <name type="scientific">Xanthocytophaga agilis</name>
    <dbReference type="NCBI Taxonomy" id="3048010"/>
    <lineage>
        <taxon>Bacteria</taxon>
        <taxon>Pseudomonadati</taxon>
        <taxon>Bacteroidota</taxon>
        <taxon>Cytophagia</taxon>
        <taxon>Cytophagales</taxon>
        <taxon>Rhodocytophagaceae</taxon>
        <taxon>Xanthocytophaga</taxon>
    </lineage>
</organism>
<proteinExistence type="predicted"/>
<dbReference type="EMBL" id="JASJOU010000015">
    <property type="protein sequence ID" value="MDJ1505314.1"/>
    <property type="molecule type" value="Genomic_DNA"/>
</dbReference>
<sequence>MKRTESFQNLLLIIAADGVITPTEKDVVDQISYSLGITDEEYNYYVQNIRNLSFVIPDTKEKAGNELFSMILVCLESGELNEGEETALLGFAQQAGFSEEEFYAIVNYTIDKRNTEQQQTTDANKQSYEWAVAGTRQSGKTDAEIANILVANVVQPHNLTYQFSEDEEINRAFYGLVWSVFHRYQILRHPTGIVLTTMRMDLIKSGDCTLDDLLEDLIVAEEAVGDGKSFNLQTAPLAALIEDLKHSFPFNNN</sequence>
<dbReference type="Proteomes" id="UP001232063">
    <property type="component" value="Unassembled WGS sequence"/>
</dbReference>
<name>A0AAE3RBS7_9BACT</name>
<accession>A0AAE3RBS7</accession>
<dbReference type="Gene3D" id="1.10.3680.10">
    <property type="entry name" value="TerB-like"/>
    <property type="match status" value="1"/>
</dbReference>
<evidence type="ECO:0000313" key="1">
    <source>
        <dbReference type="EMBL" id="MDJ1505314.1"/>
    </source>
</evidence>
<evidence type="ECO:0000313" key="2">
    <source>
        <dbReference type="Proteomes" id="UP001232063"/>
    </source>
</evidence>
<dbReference type="SUPFAM" id="SSF158682">
    <property type="entry name" value="TerB-like"/>
    <property type="match status" value="1"/>
</dbReference>
<dbReference type="InterPro" id="IPR029024">
    <property type="entry name" value="TerB-like"/>
</dbReference>
<reference evidence="1" key="1">
    <citation type="submission" date="2023-05" db="EMBL/GenBank/DDBJ databases">
        <authorList>
            <person name="Zhang X."/>
        </authorList>
    </citation>
    <scope>NUCLEOTIDE SEQUENCE</scope>
    <source>
        <strain evidence="1">BD1B2-1</strain>
    </source>
</reference>
<protein>
    <recommendedName>
        <fullName evidence="3">Tellurite resistance protein TerB</fullName>
    </recommendedName>
</protein>
<keyword evidence="2" id="KW-1185">Reference proteome</keyword>
<dbReference type="RefSeq" id="WP_314517235.1">
    <property type="nucleotide sequence ID" value="NZ_JASJOU010000015.1"/>
</dbReference>
<dbReference type="AlphaFoldDB" id="A0AAE3RBS7"/>
<gene>
    <name evidence="1" type="ORF">QNI22_31955</name>
</gene>
<evidence type="ECO:0008006" key="3">
    <source>
        <dbReference type="Google" id="ProtNLM"/>
    </source>
</evidence>